<feature type="domain" description="SGNH hydrolase-type esterase" evidence="1">
    <location>
        <begin position="11"/>
        <end position="192"/>
    </location>
</feature>
<dbReference type="Proteomes" id="UP000666915">
    <property type="component" value="Unassembled WGS sequence"/>
</dbReference>
<name>A0ABS3QYE0_9ACTN</name>
<protein>
    <submittedName>
        <fullName evidence="2">SGNH/GDSL hydrolase family protein</fullName>
    </submittedName>
</protein>
<evidence type="ECO:0000313" key="2">
    <source>
        <dbReference type="EMBL" id="MBO2438767.1"/>
    </source>
</evidence>
<dbReference type="SUPFAM" id="SSF52266">
    <property type="entry name" value="SGNH hydrolase"/>
    <property type="match status" value="1"/>
</dbReference>
<dbReference type="PANTHER" id="PTHR43784">
    <property type="entry name" value="GDSL-LIKE LIPASE/ACYLHYDROLASE, PUTATIVE (AFU_ORTHOLOGUE AFUA_2G00820)-RELATED"/>
    <property type="match status" value="1"/>
</dbReference>
<evidence type="ECO:0000313" key="3">
    <source>
        <dbReference type="Proteomes" id="UP000666915"/>
    </source>
</evidence>
<keyword evidence="2" id="KW-0378">Hydrolase</keyword>
<dbReference type="Pfam" id="PF13472">
    <property type="entry name" value="Lipase_GDSL_2"/>
    <property type="match status" value="1"/>
</dbReference>
<accession>A0ABS3QYE0</accession>
<organism evidence="2 3">
    <name type="scientific">Actinomadura nitritigenes</name>
    <dbReference type="NCBI Taxonomy" id="134602"/>
    <lineage>
        <taxon>Bacteria</taxon>
        <taxon>Bacillati</taxon>
        <taxon>Actinomycetota</taxon>
        <taxon>Actinomycetes</taxon>
        <taxon>Streptosporangiales</taxon>
        <taxon>Thermomonosporaceae</taxon>
        <taxon>Actinomadura</taxon>
    </lineage>
</organism>
<dbReference type="EMBL" id="JAGEOK010000008">
    <property type="protein sequence ID" value="MBO2438767.1"/>
    <property type="molecule type" value="Genomic_DNA"/>
</dbReference>
<dbReference type="InterPro" id="IPR036514">
    <property type="entry name" value="SGNH_hydro_sf"/>
</dbReference>
<dbReference type="GO" id="GO:0016787">
    <property type="term" value="F:hydrolase activity"/>
    <property type="evidence" value="ECO:0007669"/>
    <property type="project" value="UniProtKB-KW"/>
</dbReference>
<gene>
    <name evidence="2" type="ORF">J4557_14700</name>
</gene>
<dbReference type="InterPro" id="IPR053140">
    <property type="entry name" value="GDSL_Rv0518-like"/>
</dbReference>
<sequence>MSVMLWTRYAAIGDSFTEGVGDPCEGGAAGGGWRGWADRAAAELAARSNGPGAPRFGYANLAIRGRLLDRIVDEQLPAALDLKPDLVSVSGGGNDLLRPGVDIDALAARMDEAVAAIRAAGADAVLFTGVDPAGSPVIRRTRGRVAVFNEHLRAIAARRGAFVVDQWSMDVLRDWRCWGVDRLHMSPEGHRRVALAMLEALGVPDAGDWREPELAPLPELSRGAQRLANARWARGYLAPWIGRRLRGRSSGDLVTAKRPTLSPIEWPRASAEG</sequence>
<comment type="caution">
    <text evidence="2">The sequence shown here is derived from an EMBL/GenBank/DDBJ whole genome shotgun (WGS) entry which is preliminary data.</text>
</comment>
<reference evidence="2 3" key="1">
    <citation type="submission" date="2021-03" db="EMBL/GenBank/DDBJ databases">
        <authorList>
            <person name="Kanchanasin P."/>
            <person name="Saeng-In P."/>
            <person name="Phongsopitanun W."/>
            <person name="Yuki M."/>
            <person name="Kudo T."/>
            <person name="Ohkuma M."/>
            <person name="Tanasupawat S."/>
        </authorList>
    </citation>
    <scope>NUCLEOTIDE SEQUENCE [LARGE SCALE GENOMIC DNA]</scope>
    <source>
        <strain evidence="2 3">L46</strain>
    </source>
</reference>
<dbReference type="PANTHER" id="PTHR43784:SF2">
    <property type="entry name" value="GDSL-LIKE LIPASE_ACYLHYDROLASE, PUTATIVE (AFU_ORTHOLOGUE AFUA_2G00820)-RELATED"/>
    <property type="match status" value="1"/>
</dbReference>
<dbReference type="CDD" id="cd01832">
    <property type="entry name" value="SGNH_hydrolase_like_1"/>
    <property type="match status" value="1"/>
</dbReference>
<keyword evidence="3" id="KW-1185">Reference proteome</keyword>
<dbReference type="InterPro" id="IPR013830">
    <property type="entry name" value="SGNH_hydro"/>
</dbReference>
<evidence type="ECO:0000259" key="1">
    <source>
        <dbReference type="Pfam" id="PF13472"/>
    </source>
</evidence>
<dbReference type="Gene3D" id="3.40.50.1110">
    <property type="entry name" value="SGNH hydrolase"/>
    <property type="match status" value="1"/>
</dbReference>
<proteinExistence type="predicted"/>